<evidence type="ECO:0000259" key="1">
    <source>
        <dbReference type="Pfam" id="PF21185"/>
    </source>
</evidence>
<dbReference type="Pfam" id="PF21185">
    <property type="entry name" value="RecD_N"/>
    <property type="match status" value="1"/>
</dbReference>
<protein>
    <submittedName>
        <fullName evidence="2">RecD protein</fullName>
    </submittedName>
</protein>
<keyword evidence="3" id="KW-1185">Reference proteome</keyword>
<proteinExistence type="predicted"/>
<dbReference type="EMBL" id="BA000021">
    <property type="protein sequence ID" value="BAC24413.1"/>
    <property type="molecule type" value="Genomic_DNA"/>
</dbReference>
<accession>Q8D2T7</accession>
<sequence>MMSIAYLSAEYRLGKSFLPLKNLSFKNLNYKFNKSISKLILEKLGNIKNIEEIEKNLIDSNIVSNGEKKLPFVLFKKNFYFYKVWIQEKAFKKFLKNLTYSPITLDNFNILKIINKNIYSNINNYKQIILTILLYKVVWVFTEHDSTKNYLIKNILSIFFKLKKENFHIMICSSNKKSIYFLSKILKEIKNKCKNNNFIIEVLLLKDILNNNSNIIYYYKYPINFDIIIIYDSFMINLSIMYDIISLYNKRLFRIIFIENYSCLNNLEKNSILIRMFNYGKFSKSFSFIKRINKIEENIKISNKLNFTNESKISDCVCITEENKKKYIQHPNID</sequence>
<gene>
    <name evidence="2" type="primary">recD</name>
</gene>
<dbReference type="KEGG" id="wbr:recD"/>
<evidence type="ECO:0000313" key="3">
    <source>
        <dbReference type="Proteomes" id="UP000000562"/>
    </source>
</evidence>
<dbReference type="Proteomes" id="UP000000562">
    <property type="component" value="Chromosome"/>
</dbReference>
<dbReference type="STRING" id="36870.gene:10368760"/>
<reference evidence="2 3" key="1">
    <citation type="journal article" date="2002" name="Nat. Genet.">
        <title>Genome sequence of the endocellular obligate symbiont of tsetse flies, Wigglesworthia glossinidia.</title>
        <authorList>
            <person name="Akman L."/>
            <person name="Yamashita A."/>
            <person name="Watanabe H."/>
            <person name="Oshima K."/>
            <person name="Shiba T."/>
            <person name="Hattori M."/>
            <person name="Aksoy S."/>
        </authorList>
    </citation>
    <scope>NUCLEOTIDE SEQUENCE [LARGE SCALE GENOMIC DNA]</scope>
</reference>
<organism evidence="2 3">
    <name type="scientific">Wigglesworthia glossinidia brevipalpis</name>
    <dbReference type="NCBI Taxonomy" id="36870"/>
    <lineage>
        <taxon>Bacteria</taxon>
        <taxon>Pseudomonadati</taxon>
        <taxon>Pseudomonadota</taxon>
        <taxon>Gammaproteobacteria</taxon>
        <taxon>Enterobacterales</taxon>
        <taxon>Erwiniaceae</taxon>
        <taxon>Wigglesworthia</taxon>
    </lineage>
</organism>
<dbReference type="AlphaFoldDB" id="Q8D2T7"/>
<name>Q8D2T7_WIGBR</name>
<dbReference type="HOGENOM" id="CLU_831408_0_0_6"/>
<dbReference type="InterPro" id="IPR049550">
    <property type="entry name" value="RecD_N"/>
</dbReference>
<feature type="domain" description="RecBCD enzyme subunit RecD N-terminal" evidence="1">
    <location>
        <begin position="2"/>
        <end position="80"/>
    </location>
</feature>
<evidence type="ECO:0000313" key="2">
    <source>
        <dbReference type="EMBL" id="BAC24413.1"/>
    </source>
</evidence>
<dbReference type="eggNOG" id="COG0507">
    <property type="taxonomic scope" value="Bacteria"/>
</dbReference>